<comment type="caution">
    <text evidence="2">The sequence shown here is derived from an EMBL/GenBank/DDBJ whole genome shotgun (WGS) entry which is preliminary data.</text>
</comment>
<proteinExistence type="predicted"/>
<feature type="compositionally biased region" description="Low complexity" evidence="1">
    <location>
        <begin position="1489"/>
        <end position="1504"/>
    </location>
</feature>
<feature type="region of interest" description="Disordered" evidence="1">
    <location>
        <begin position="1384"/>
        <end position="1421"/>
    </location>
</feature>
<evidence type="ECO:0000256" key="1">
    <source>
        <dbReference type="SAM" id="MobiDB-lite"/>
    </source>
</evidence>
<feature type="region of interest" description="Disordered" evidence="1">
    <location>
        <begin position="1488"/>
        <end position="1507"/>
    </location>
</feature>
<protein>
    <submittedName>
        <fullName evidence="2">Uncharacterized protein</fullName>
    </submittedName>
</protein>
<name>A0A061J2G8_TRYRA</name>
<dbReference type="Proteomes" id="UP000031737">
    <property type="component" value="Unassembled WGS sequence"/>
</dbReference>
<feature type="region of interest" description="Disordered" evidence="1">
    <location>
        <begin position="934"/>
        <end position="975"/>
    </location>
</feature>
<feature type="region of interest" description="Disordered" evidence="1">
    <location>
        <begin position="1152"/>
        <end position="1185"/>
    </location>
</feature>
<evidence type="ECO:0000313" key="2">
    <source>
        <dbReference type="EMBL" id="ESL09598.1"/>
    </source>
</evidence>
<feature type="region of interest" description="Disordered" evidence="1">
    <location>
        <begin position="471"/>
        <end position="526"/>
    </location>
</feature>
<reference evidence="2 3" key="1">
    <citation type="submission" date="2013-07" db="EMBL/GenBank/DDBJ databases">
        <authorList>
            <person name="Stoco P.H."/>
            <person name="Wagner G."/>
            <person name="Gerber A."/>
            <person name="Zaha A."/>
            <person name="Thompson C."/>
            <person name="Bartholomeu D.C."/>
            <person name="Luckemeyer D.D."/>
            <person name="Bahia D."/>
            <person name="Loreto E."/>
            <person name="Prestes E.B."/>
            <person name="Lima F.M."/>
            <person name="Rodrigues-Luiz G."/>
            <person name="Vallejo G.A."/>
            <person name="Filho J.F."/>
            <person name="Monteiro K.M."/>
            <person name="Tyler K.M."/>
            <person name="de Almeida L.G."/>
            <person name="Ortiz M.F."/>
            <person name="Siervo M.A."/>
            <person name="de Moraes M.H."/>
            <person name="Cunha O.L."/>
            <person name="Mendonca-Neto R."/>
            <person name="Silva R."/>
            <person name="Teixeira S.M."/>
            <person name="Murta S.M."/>
            <person name="Sincero T.C."/>
            <person name="Mendes T.A."/>
            <person name="Urmenyi T.P."/>
            <person name="Silva V.G."/>
            <person name="da Rocha W.D."/>
            <person name="Andersson B."/>
            <person name="Romanha A.J."/>
            <person name="Steindel M."/>
            <person name="de Vasconcelos A.T."/>
            <person name="Grisard E.C."/>
        </authorList>
    </citation>
    <scope>NUCLEOTIDE SEQUENCE [LARGE SCALE GENOMIC DNA]</scope>
    <source>
        <strain evidence="2 3">SC58</strain>
    </source>
</reference>
<evidence type="ECO:0000313" key="3">
    <source>
        <dbReference type="Proteomes" id="UP000031737"/>
    </source>
</evidence>
<dbReference type="EMBL" id="AUPL01002679">
    <property type="protein sequence ID" value="ESL09598.1"/>
    <property type="molecule type" value="Genomic_DNA"/>
</dbReference>
<feature type="compositionally biased region" description="Polar residues" evidence="1">
    <location>
        <begin position="380"/>
        <end position="391"/>
    </location>
</feature>
<feature type="compositionally biased region" description="Polar residues" evidence="1">
    <location>
        <begin position="1392"/>
        <end position="1411"/>
    </location>
</feature>
<accession>A0A061J2G8</accession>
<dbReference type="OrthoDB" id="246085at2759"/>
<sequence>MTRKGSVAQTPTALAPLPLYNTAVRSSLDPRPVLLRVPLLTPSCREAEDGNSDDDASFLHAAEPRSGHAVAVERSSSEKARRSADGCEGTNLKFDGANLSLMVSPAPQPLWPHASEASVTRVLEKHLAKAPSPPPVVSRRSTSAKLVSPRPSPPSKSGVNGERRAGHVSPSPHVFPAASKVGDRTGGKGDCAEVRRFLQVVPPHPRITSPLQHLLVYNNEAQRQSEGSSVGNVRLVGQGSRAQSHSIAASASSLADEVQLRSSFARGGDWRSQVDPCRTSPTSLQFSLPRDDKSSSSTDSTLGAQLPFSSTRRCPQGSRISPVSTRRVVFSMALKGEDGSTSGEDLRNGTKKSTPQPPLRSGFVPVCRTARVAGGLADNGQPSSALHTASPLSVRPSTAEPVHLPQPIIPAKTEIMKVYHALQIQKQALLLMEREEKERREITTAYVHAIRGIIVDYTFQRTLLLAGDEKTRSPNLCPSKGASSALKPERSKRKAAVKEEGTTKTKTGLKVTVSPPQSSITKAPGPYPVKFPQYRGVDLAEDKGARRDLVPACVHGSFHVRQSQGTEKELIAARSTSGIRPIVDPGISSGVESPFLLEVGENMSDVHHAMRLVEGRLLRFFSAESSARQCVVEKEAHTFHFLLRYHRLCENALQPAVIYLQEACQWQNVLTEATNDLHRLQDARLDWELQQSIESARAYARNVAALVEQENHIRFVRIQQTEAQEYRQLVQVFYSGLAALAELWMCHQRRHVLELEERMETIAFQERQDREAVWITELRQRGMLYRRFESEYKIHASCAWDSSPPKRGNGEDAAADASIELSAIVGVHSDDHSCISHVGGPSANPPAAVTMSNAKTPSTMQSVNSIAAQLMTVAATEYDAAREPTWSRSVKQAAQVEREFFEWNPTSNTLPTTTNNTTTGTTTLVVGGDSHLVHNTSTDGQGRPLTPSSPQPRSIPCSGTTLHSGLSSQRDAPAAAEACDEGQTQHDETCCNAPAAVCGGDADASIERLGVTPDSSGLHALVSSNSSRKALRRDVGVSVNLRSCDVSQGAVKGHVARLNRHIVPCSLKDYRCCSEQRYEVSLLPRRQRSGGRPHMTSCGTQLTPPTRRPYRDDVIFVQVPQKSLATATSKERISAEAVIGLRKEVSNRAVVRMSSSSSASPCQGEGAVRRRASQEYETELGGGEEGLEEVEVLEGMDDWSQTSDEVDEDAANRVEDALLPAQSSSPHTPCKAYSTTAALETQGARNSTLSTEHVRRECDTFSEYSLSTMLDTTAAVSVDPYEMDAHRMKQNSAIKVEEATSLSSPSSCTHSVNQNTGVNRVSDNGAHDGKCMHDGERCGDASCSFFTEVEANVFTEARRDSVVFYYPPFNYMRPTMSWRRQHEGLEWPTKPSPSQGRSCSVRSNCSGQAGSQRRWKESTPTHVTRVPLEEGPGVWGDAEIPRRPFGYDVSGNKAYEVTNAVYSQMPVVTTIASPIRRRDAACRFMAEGTTTRSPSHSRHSVSCSGDGFSTAAKTKVESMEKENQEFFDDSMTLTNLHGIIQRRSVSPRQASVAANAATVCGSGRLRSMTPSYVDAFYKLDREAAGRKRLLASLRRSSTLRGLPRAAAETTPYRLHHQHHHRRSSDGNACGCGLKLSPGTSCGDFTRSPWSPKPKPWR</sequence>
<feature type="region of interest" description="Disordered" evidence="1">
    <location>
        <begin position="1600"/>
        <end position="1627"/>
    </location>
</feature>
<feature type="region of interest" description="Disordered" evidence="1">
    <location>
        <begin position="333"/>
        <end position="362"/>
    </location>
</feature>
<dbReference type="VEuPathDB" id="TriTrypDB:TRSC58_02679"/>
<feature type="compositionally biased region" description="Polar residues" evidence="1">
    <location>
        <begin position="307"/>
        <end position="321"/>
    </location>
</feature>
<feature type="region of interest" description="Disordered" evidence="1">
    <location>
        <begin position="268"/>
        <end position="321"/>
    </location>
</feature>
<feature type="region of interest" description="Disordered" evidence="1">
    <location>
        <begin position="374"/>
        <end position="400"/>
    </location>
</feature>
<feature type="compositionally biased region" description="Basic residues" evidence="1">
    <location>
        <begin position="1613"/>
        <end position="1622"/>
    </location>
</feature>
<keyword evidence="3" id="KW-1185">Reference proteome</keyword>
<organism evidence="2 3">
    <name type="scientific">Trypanosoma rangeli SC58</name>
    <dbReference type="NCBI Taxonomy" id="429131"/>
    <lineage>
        <taxon>Eukaryota</taxon>
        <taxon>Discoba</taxon>
        <taxon>Euglenozoa</taxon>
        <taxon>Kinetoplastea</taxon>
        <taxon>Metakinetoplastina</taxon>
        <taxon>Trypanosomatida</taxon>
        <taxon>Trypanosomatidae</taxon>
        <taxon>Trypanosoma</taxon>
        <taxon>Herpetosoma</taxon>
    </lineage>
</organism>
<feature type="compositionally biased region" description="Polar residues" evidence="1">
    <location>
        <begin position="934"/>
        <end position="970"/>
    </location>
</feature>
<gene>
    <name evidence="2" type="ORF">TRSC58_02679</name>
</gene>
<feature type="region of interest" description="Disordered" evidence="1">
    <location>
        <begin position="44"/>
        <end position="90"/>
    </location>
</feature>
<feature type="compositionally biased region" description="Basic and acidic residues" evidence="1">
    <location>
        <begin position="75"/>
        <end position="85"/>
    </location>
</feature>
<feature type="region of interest" description="Disordered" evidence="1">
    <location>
        <begin position="127"/>
        <end position="187"/>
    </location>
</feature>